<dbReference type="InterPro" id="IPR019606">
    <property type="entry name" value="GerMN"/>
</dbReference>
<gene>
    <name evidence="3" type="ORF">SAMN06893096_102303</name>
</gene>
<feature type="compositionally biased region" description="Low complexity" evidence="1">
    <location>
        <begin position="190"/>
        <end position="200"/>
    </location>
</feature>
<sequence length="206" mass="20302">MLALAAVLALTGCGVDPQDAPEPVSIPPPPAPAPDPSAAPGGPRVTVWFVRGTGLEAAERVTARPGVDAALEALLGGPTRAEVLGGLRTALAPQSVLPGPPTPAGPVVTVEVARGFTEVAGGDQLLATAQVVFTVTGYPGVQAVRITSEGAPVEVPTDAGLTAGPVDRDDYASVAPDPPPPPAGPPAAPTPGSTAPSTPGRRPARR</sequence>
<dbReference type="Proteomes" id="UP000198373">
    <property type="component" value="Unassembled WGS sequence"/>
</dbReference>
<feature type="region of interest" description="Disordered" evidence="1">
    <location>
        <begin position="154"/>
        <end position="206"/>
    </location>
</feature>
<protein>
    <submittedName>
        <fullName evidence="3">Sporulation and spore germination</fullName>
    </submittedName>
</protein>
<evidence type="ECO:0000313" key="3">
    <source>
        <dbReference type="EMBL" id="SNS16385.1"/>
    </source>
</evidence>
<evidence type="ECO:0000313" key="4">
    <source>
        <dbReference type="Proteomes" id="UP000198373"/>
    </source>
</evidence>
<feature type="region of interest" description="Disordered" evidence="1">
    <location>
        <begin position="16"/>
        <end position="40"/>
    </location>
</feature>
<evidence type="ECO:0000259" key="2">
    <source>
        <dbReference type="SMART" id="SM00909"/>
    </source>
</evidence>
<organism evidence="3 4">
    <name type="scientific">Geodermatophilus pulveris</name>
    <dbReference type="NCBI Taxonomy" id="1564159"/>
    <lineage>
        <taxon>Bacteria</taxon>
        <taxon>Bacillati</taxon>
        <taxon>Actinomycetota</taxon>
        <taxon>Actinomycetes</taxon>
        <taxon>Geodermatophilales</taxon>
        <taxon>Geodermatophilaceae</taxon>
        <taxon>Geodermatophilus</taxon>
    </lineage>
</organism>
<feature type="compositionally biased region" description="Pro residues" evidence="1">
    <location>
        <begin position="24"/>
        <end position="37"/>
    </location>
</feature>
<accession>A0A239C801</accession>
<feature type="compositionally biased region" description="Pro residues" evidence="1">
    <location>
        <begin position="176"/>
        <end position="189"/>
    </location>
</feature>
<dbReference type="EMBL" id="FZOO01000002">
    <property type="protein sequence ID" value="SNS16385.1"/>
    <property type="molecule type" value="Genomic_DNA"/>
</dbReference>
<dbReference type="Pfam" id="PF10646">
    <property type="entry name" value="Germane"/>
    <property type="match status" value="1"/>
</dbReference>
<dbReference type="AlphaFoldDB" id="A0A239C801"/>
<reference evidence="4" key="1">
    <citation type="submission" date="2017-06" db="EMBL/GenBank/DDBJ databases">
        <authorList>
            <person name="Varghese N."/>
            <person name="Submissions S."/>
        </authorList>
    </citation>
    <scope>NUCLEOTIDE SEQUENCE [LARGE SCALE GENOMIC DNA]</scope>
    <source>
        <strain evidence="4">DSM 46839</strain>
    </source>
</reference>
<dbReference type="SMART" id="SM00909">
    <property type="entry name" value="Germane"/>
    <property type="match status" value="1"/>
</dbReference>
<name>A0A239C801_9ACTN</name>
<proteinExistence type="predicted"/>
<feature type="domain" description="GerMN" evidence="2">
    <location>
        <begin position="67"/>
        <end position="157"/>
    </location>
</feature>
<evidence type="ECO:0000256" key="1">
    <source>
        <dbReference type="SAM" id="MobiDB-lite"/>
    </source>
</evidence>
<keyword evidence="4" id="KW-1185">Reference proteome</keyword>